<gene>
    <name evidence="8" type="ORF">A2827_01205</name>
</gene>
<dbReference type="InterPro" id="IPR007267">
    <property type="entry name" value="GtrA_DPMS_TM"/>
</dbReference>
<keyword evidence="5 6" id="KW-0472">Membrane</keyword>
<organism evidence="8 9">
    <name type="scientific">Candidatus Spechtbacteria bacterium RIFCSPHIGHO2_01_FULL_43_30</name>
    <dbReference type="NCBI Taxonomy" id="1802158"/>
    <lineage>
        <taxon>Bacteria</taxon>
        <taxon>Candidatus Spechtiibacteriota</taxon>
    </lineage>
</organism>
<name>A0A1G2H5I5_9BACT</name>
<dbReference type="PANTHER" id="PTHR38459:SF1">
    <property type="entry name" value="PROPHAGE BACTOPRENOL-LINKED GLUCOSE TRANSLOCASE HOMOLOG"/>
    <property type="match status" value="1"/>
</dbReference>
<keyword evidence="3 6" id="KW-0812">Transmembrane</keyword>
<comment type="subcellular location">
    <subcellularLocation>
        <location evidence="1">Membrane</location>
        <topology evidence="1">Multi-pass membrane protein</topology>
    </subcellularLocation>
</comment>
<reference evidence="8 9" key="1">
    <citation type="journal article" date="2016" name="Nat. Commun.">
        <title>Thousands of microbial genomes shed light on interconnected biogeochemical processes in an aquifer system.</title>
        <authorList>
            <person name="Anantharaman K."/>
            <person name="Brown C.T."/>
            <person name="Hug L.A."/>
            <person name="Sharon I."/>
            <person name="Castelle C.J."/>
            <person name="Probst A.J."/>
            <person name="Thomas B.C."/>
            <person name="Singh A."/>
            <person name="Wilkins M.J."/>
            <person name="Karaoz U."/>
            <person name="Brodie E.L."/>
            <person name="Williams K.H."/>
            <person name="Hubbard S.S."/>
            <person name="Banfield J.F."/>
        </authorList>
    </citation>
    <scope>NUCLEOTIDE SEQUENCE [LARGE SCALE GENOMIC DNA]</scope>
</reference>
<comment type="similarity">
    <text evidence="2">Belongs to the GtrA family.</text>
</comment>
<proteinExistence type="inferred from homology"/>
<evidence type="ECO:0000256" key="4">
    <source>
        <dbReference type="ARBA" id="ARBA00022989"/>
    </source>
</evidence>
<feature type="transmembrane region" description="Helical" evidence="6">
    <location>
        <begin position="138"/>
        <end position="156"/>
    </location>
</feature>
<feature type="domain" description="GtrA/DPMS transmembrane" evidence="7">
    <location>
        <begin position="107"/>
        <end position="234"/>
    </location>
</feature>
<dbReference type="Proteomes" id="UP000177932">
    <property type="component" value="Unassembled WGS sequence"/>
</dbReference>
<feature type="transmembrane region" description="Helical" evidence="6">
    <location>
        <begin position="68"/>
        <end position="88"/>
    </location>
</feature>
<evidence type="ECO:0000256" key="5">
    <source>
        <dbReference type="ARBA" id="ARBA00023136"/>
    </source>
</evidence>
<sequence length="245" mass="27546">MHFATQIRHLSRYKVRILDLVTVNKNMQNKMRSDVIGAGFIGFFMAILFLVIEYSTLTVIRPDEPPPIYYWLSLIIFPAGSSLGMFLVNDIRKKVSAKFSLIYEFYKFTLVGGMNIFIDTTIYNGLIVVNGLMLGNEVLAFKGIAFIVAVINSYFWNKKWTFSETNRGSVGQFSKFLVVSIIGLAISLGSIQIIVTTISPIDNIHPLTSANIGQATAVVLSAAWNFIGYRYLIFKNARANKKFPE</sequence>
<dbReference type="InterPro" id="IPR051401">
    <property type="entry name" value="GtrA_CellWall_Glycosyl"/>
</dbReference>
<evidence type="ECO:0000256" key="1">
    <source>
        <dbReference type="ARBA" id="ARBA00004141"/>
    </source>
</evidence>
<feature type="transmembrane region" description="Helical" evidence="6">
    <location>
        <begin position="35"/>
        <end position="56"/>
    </location>
</feature>
<dbReference type="GO" id="GO:0005886">
    <property type="term" value="C:plasma membrane"/>
    <property type="evidence" value="ECO:0007669"/>
    <property type="project" value="TreeGrafter"/>
</dbReference>
<evidence type="ECO:0000256" key="2">
    <source>
        <dbReference type="ARBA" id="ARBA00009399"/>
    </source>
</evidence>
<evidence type="ECO:0000313" key="9">
    <source>
        <dbReference type="Proteomes" id="UP000177932"/>
    </source>
</evidence>
<evidence type="ECO:0000256" key="3">
    <source>
        <dbReference type="ARBA" id="ARBA00022692"/>
    </source>
</evidence>
<evidence type="ECO:0000259" key="7">
    <source>
        <dbReference type="Pfam" id="PF04138"/>
    </source>
</evidence>
<dbReference type="STRING" id="1802158.A2827_01205"/>
<dbReference type="EMBL" id="MHOD01000027">
    <property type="protein sequence ID" value="OGZ57590.1"/>
    <property type="molecule type" value="Genomic_DNA"/>
</dbReference>
<evidence type="ECO:0000313" key="8">
    <source>
        <dbReference type="EMBL" id="OGZ57590.1"/>
    </source>
</evidence>
<feature type="transmembrane region" description="Helical" evidence="6">
    <location>
        <begin position="176"/>
        <end position="195"/>
    </location>
</feature>
<keyword evidence="4 6" id="KW-1133">Transmembrane helix</keyword>
<evidence type="ECO:0000256" key="6">
    <source>
        <dbReference type="SAM" id="Phobius"/>
    </source>
</evidence>
<protein>
    <recommendedName>
        <fullName evidence="7">GtrA/DPMS transmembrane domain-containing protein</fullName>
    </recommendedName>
</protein>
<dbReference type="PANTHER" id="PTHR38459">
    <property type="entry name" value="PROPHAGE BACTOPRENOL-LINKED GLUCOSE TRANSLOCASE HOMOLOG"/>
    <property type="match status" value="1"/>
</dbReference>
<accession>A0A1G2H5I5</accession>
<dbReference type="AlphaFoldDB" id="A0A1G2H5I5"/>
<comment type="caution">
    <text evidence="8">The sequence shown here is derived from an EMBL/GenBank/DDBJ whole genome shotgun (WGS) entry which is preliminary data.</text>
</comment>
<feature type="transmembrane region" description="Helical" evidence="6">
    <location>
        <begin position="215"/>
        <end position="233"/>
    </location>
</feature>
<dbReference type="Pfam" id="PF04138">
    <property type="entry name" value="GtrA_DPMS_TM"/>
    <property type="match status" value="1"/>
</dbReference>
<dbReference type="GO" id="GO:0000271">
    <property type="term" value="P:polysaccharide biosynthetic process"/>
    <property type="evidence" value="ECO:0007669"/>
    <property type="project" value="InterPro"/>
</dbReference>
<feature type="transmembrane region" description="Helical" evidence="6">
    <location>
        <begin position="100"/>
        <end position="118"/>
    </location>
</feature>